<dbReference type="Proteomes" id="UP001283361">
    <property type="component" value="Unassembled WGS sequence"/>
</dbReference>
<accession>A0AAE1CX20</accession>
<protein>
    <submittedName>
        <fullName evidence="2">Uncharacterized protein</fullName>
    </submittedName>
</protein>
<dbReference type="EMBL" id="JAWDGP010006345">
    <property type="protein sequence ID" value="KAK3742690.1"/>
    <property type="molecule type" value="Genomic_DNA"/>
</dbReference>
<feature type="region of interest" description="Disordered" evidence="1">
    <location>
        <begin position="47"/>
        <end position="72"/>
    </location>
</feature>
<keyword evidence="3" id="KW-1185">Reference proteome</keyword>
<feature type="compositionally biased region" description="Basic and acidic residues" evidence="1">
    <location>
        <begin position="47"/>
        <end position="58"/>
    </location>
</feature>
<sequence length="112" mass="12039">MKEIAALTISSGTGHLVIIMSVLTIDVTSLVCYRDHLAIALKVKKDDRNAGKRAERAMHTPRPTRPASDVITSGNSCDGRVYRNLLSLAGLSALILQLHACPANRSSADKTK</sequence>
<name>A0AAE1CX20_9GAST</name>
<comment type="caution">
    <text evidence="2">The sequence shown here is derived from an EMBL/GenBank/DDBJ whole genome shotgun (WGS) entry which is preliminary data.</text>
</comment>
<evidence type="ECO:0000313" key="2">
    <source>
        <dbReference type="EMBL" id="KAK3742690.1"/>
    </source>
</evidence>
<organism evidence="2 3">
    <name type="scientific">Elysia crispata</name>
    <name type="common">lettuce slug</name>
    <dbReference type="NCBI Taxonomy" id="231223"/>
    <lineage>
        <taxon>Eukaryota</taxon>
        <taxon>Metazoa</taxon>
        <taxon>Spiralia</taxon>
        <taxon>Lophotrochozoa</taxon>
        <taxon>Mollusca</taxon>
        <taxon>Gastropoda</taxon>
        <taxon>Heterobranchia</taxon>
        <taxon>Euthyneura</taxon>
        <taxon>Panpulmonata</taxon>
        <taxon>Sacoglossa</taxon>
        <taxon>Placobranchoidea</taxon>
        <taxon>Plakobranchidae</taxon>
        <taxon>Elysia</taxon>
    </lineage>
</organism>
<evidence type="ECO:0000256" key="1">
    <source>
        <dbReference type="SAM" id="MobiDB-lite"/>
    </source>
</evidence>
<dbReference type="AlphaFoldDB" id="A0AAE1CX20"/>
<proteinExistence type="predicted"/>
<evidence type="ECO:0000313" key="3">
    <source>
        <dbReference type="Proteomes" id="UP001283361"/>
    </source>
</evidence>
<gene>
    <name evidence="2" type="ORF">RRG08_025636</name>
</gene>
<reference evidence="2" key="1">
    <citation type="journal article" date="2023" name="G3 (Bethesda)">
        <title>A reference genome for the long-term kleptoplast-retaining sea slug Elysia crispata morphotype clarki.</title>
        <authorList>
            <person name="Eastman K.E."/>
            <person name="Pendleton A.L."/>
            <person name="Shaikh M.A."/>
            <person name="Suttiyut T."/>
            <person name="Ogas R."/>
            <person name="Tomko P."/>
            <person name="Gavelis G."/>
            <person name="Widhalm J.R."/>
            <person name="Wisecaver J.H."/>
        </authorList>
    </citation>
    <scope>NUCLEOTIDE SEQUENCE</scope>
    <source>
        <strain evidence="2">ECLA1</strain>
    </source>
</reference>